<dbReference type="SUPFAM" id="SSF82708">
    <property type="entry name" value="R3H domain"/>
    <property type="match status" value="1"/>
</dbReference>
<reference evidence="15" key="1">
    <citation type="submission" date="2023-04" db="EMBL/GenBank/DDBJ databases">
        <title>Candida boidinii NBRC 10035.</title>
        <authorList>
            <person name="Ichikawa N."/>
            <person name="Sato H."/>
            <person name="Tonouchi N."/>
        </authorList>
    </citation>
    <scope>NUCLEOTIDE SEQUENCE</scope>
    <source>
        <strain evidence="15">NBRC 10035</strain>
    </source>
</reference>
<dbReference type="Gene3D" id="3.30.1370.50">
    <property type="entry name" value="R3H-like domain"/>
    <property type="match status" value="1"/>
</dbReference>
<comment type="caution">
    <text evidence="15">The sequence shown here is derived from an EMBL/GenBank/DDBJ whole genome shotgun (WGS) entry which is preliminary data.</text>
</comment>
<name>A0A9W6SUR0_CANBO</name>
<evidence type="ECO:0000256" key="8">
    <source>
        <dbReference type="ARBA" id="ARBA00023163"/>
    </source>
</evidence>
<evidence type="ECO:0000256" key="11">
    <source>
        <dbReference type="SAM" id="MobiDB-lite"/>
    </source>
</evidence>
<keyword evidence="4" id="KW-0677">Repeat</keyword>
<sequence>MSDPPLENSIGNSVTPSSIEIGESELNSGKIVDSNEEISESESEESEIEESESEESEESESEESDSESEDNQYNQNGSNDEDDEIGVADEIISEIRRGVYTCLVCTGEIDEESPVWSCHHCFRVYDLNCIKNWAKNGSSTASDNSWRCPSCNGTHHALPKRYSCWCGKVLNPPVNSFTPHSCGQTCNIKFNDCIHGCSFGCHPGPHSKKCTALGPKLRCDCGKEEQQVPCFMTPYQKGWKCQNKCDDILPCGLHKCDKNCHSGLCGICETFIDAKCYCGKANESIPCHEKILKISELNDKQWIGAYSCEDDCEMTLDCGNHICPLPCHAMTPTIHECLLSPQRVKTCPCGKSKIEDINGVQRKSCLDPIPTCGEICNKILPCGHKCIWECHEGECSPCYVKVDSKCRCNYSQFIIPCSMNQEGFIPECTHRCPALLNCRRHRCGNVCCADEPIAMKRERERQKGIRKHSYTADRDDSMTIEATHICLKECGKLLSCEKHYCKMTCHLGPCKPCLESSSDELVCHCGKTIVQAPVRCGTKLPQCLNQCDREPSCGHPAMAHFCHEDDKECPKCVFPVTKKCQCDKQIDVKTVCYQDKVSCQRPCGKLLPCGLHKCIKLCHKPGDCPTKCTQMCSLKRECGHPCKEKCHGLSNPCNENLPCQEIVTIYCECKRISKQIFCNKFKSDSVLECDDECAREKRNKLLMEAFTINESSAESNSNKDYLAKIVMLDNPYNDFLISIYRQQKVWCQKVETTLRQITNGLLGRTSMHFPPMKPIQRRFIHELSQCFNIFAESQDPEPKRSVFIKVETNSKCPQFRLEEVSLAIQRVSDIEKRKQENKKILEDQRKDLENPFFNAIVIKDVFFGVNLIEIENFVLELANQLPNFINPMIKLMDDGSYLLYSESSKNNLELQEDLYDLISILPELLQSKNLAFSCYVCKIDPTASVIIKLDKTKSNKSTRNVTPEPESDLKDEEIVKPLDESTYNWY</sequence>
<keyword evidence="16" id="KW-1185">Reference proteome</keyword>
<feature type="domain" description="RING-type" evidence="13">
    <location>
        <begin position="102"/>
        <end position="152"/>
    </location>
</feature>
<gene>
    <name evidence="15" type="ORF">Cboi02_000051300</name>
</gene>
<dbReference type="GO" id="GO:0005634">
    <property type="term" value="C:nucleus"/>
    <property type="evidence" value="ECO:0007669"/>
    <property type="project" value="UniProtKB-SubCell"/>
</dbReference>
<dbReference type="GO" id="GO:0008270">
    <property type="term" value="F:zinc ion binding"/>
    <property type="evidence" value="ECO:0007669"/>
    <property type="project" value="UniProtKB-KW"/>
</dbReference>
<evidence type="ECO:0000256" key="4">
    <source>
        <dbReference type="ARBA" id="ARBA00022737"/>
    </source>
</evidence>
<evidence type="ECO:0000313" key="16">
    <source>
        <dbReference type="Proteomes" id="UP001165120"/>
    </source>
</evidence>
<dbReference type="Pfam" id="PF01424">
    <property type="entry name" value="R3H"/>
    <property type="match status" value="1"/>
</dbReference>
<dbReference type="Proteomes" id="UP001165120">
    <property type="component" value="Unassembled WGS sequence"/>
</dbReference>
<keyword evidence="3" id="KW-0479">Metal-binding</keyword>
<protein>
    <submittedName>
        <fullName evidence="15">Unnamed protein product</fullName>
    </submittedName>
</protein>
<feature type="compositionally biased region" description="Polar residues" evidence="11">
    <location>
        <begin position="9"/>
        <end position="18"/>
    </location>
</feature>
<evidence type="ECO:0000313" key="15">
    <source>
        <dbReference type="EMBL" id="GME67081.1"/>
    </source>
</evidence>
<dbReference type="PROSITE" id="PS51061">
    <property type="entry name" value="R3H"/>
    <property type="match status" value="1"/>
</dbReference>
<dbReference type="PANTHER" id="PTHR12360">
    <property type="entry name" value="NUCLEAR TRANSCRIPTION FACTOR, X-BOX BINDING 1 NFX1"/>
    <property type="match status" value="1"/>
</dbReference>
<dbReference type="SUPFAM" id="SSF57850">
    <property type="entry name" value="RING/U-box"/>
    <property type="match status" value="1"/>
</dbReference>
<keyword evidence="9" id="KW-0539">Nucleus</keyword>
<comment type="subcellular location">
    <subcellularLocation>
        <location evidence="1">Nucleus</location>
    </subcellularLocation>
</comment>
<accession>A0A9W6SUR0</accession>
<evidence type="ECO:0000256" key="7">
    <source>
        <dbReference type="ARBA" id="ARBA00023015"/>
    </source>
</evidence>
<dbReference type="InterPro" id="IPR034078">
    <property type="entry name" value="NFX1_fam"/>
</dbReference>
<dbReference type="CDD" id="cd06008">
    <property type="entry name" value="NF-X1-zinc-finger"/>
    <property type="match status" value="4"/>
</dbReference>
<comment type="similarity">
    <text evidence="2">Belongs to the NFX1 family.</text>
</comment>
<feature type="domain" description="R3H" evidence="14">
    <location>
        <begin position="744"/>
        <end position="808"/>
    </location>
</feature>
<dbReference type="SMART" id="SM00438">
    <property type="entry name" value="ZnF_NFX"/>
    <property type="match status" value="8"/>
</dbReference>
<keyword evidence="5 10" id="KW-0863">Zinc-finger</keyword>
<evidence type="ECO:0000259" key="12">
    <source>
        <dbReference type="PROSITE" id="PS50016"/>
    </source>
</evidence>
<dbReference type="AlphaFoldDB" id="A0A9W6SUR0"/>
<dbReference type="InterPro" id="IPR001841">
    <property type="entry name" value="Znf_RING"/>
</dbReference>
<evidence type="ECO:0000259" key="13">
    <source>
        <dbReference type="PROSITE" id="PS50089"/>
    </source>
</evidence>
<feature type="compositionally biased region" description="Acidic residues" evidence="11">
    <location>
        <begin position="34"/>
        <end position="70"/>
    </location>
</feature>
<evidence type="ECO:0000256" key="10">
    <source>
        <dbReference type="PROSITE-ProRule" id="PRU00175"/>
    </source>
</evidence>
<dbReference type="PANTHER" id="PTHR12360:SF12">
    <property type="entry name" value="TRANSCRIPTIONAL REPRESSOR NF-X1"/>
    <property type="match status" value="1"/>
</dbReference>
<feature type="domain" description="PHD-type" evidence="12">
    <location>
        <begin position="99"/>
        <end position="154"/>
    </location>
</feature>
<organism evidence="15 16">
    <name type="scientific">Candida boidinii</name>
    <name type="common">Yeast</name>
    <dbReference type="NCBI Taxonomy" id="5477"/>
    <lineage>
        <taxon>Eukaryota</taxon>
        <taxon>Fungi</taxon>
        <taxon>Dikarya</taxon>
        <taxon>Ascomycota</taxon>
        <taxon>Saccharomycotina</taxon>
        <taxon>Pichiomycetes</taxon>
        <taxon>Pichiales</taxon>
        <taxon>Pichiaceae</taxon>
        <taxon>Ogataea</taxon>
        <taxon>Ogataea/Candida clade</taxon>
    </lineage>
</organism>
<dbReference type="InterPro" id="IPR019787">
    <property type="entry name" value="Znf_PHD-finger"/>
</dbReference>
<dbReference type="GO" id="GO:0000981">
    <property type="term" value="F:DNA-binding transcription factor activity, RNA polymerase II-specific"/>
    <property type="evidence" value="ECO:0007669"/>
    <property type="project" value="TreeGrafter"/>
</dbReference>
<dbReference type="InterPro" id="IPR001374">
    <property type="entry name" value="R3H_dom"/>
</dbReference>
<feature type="region of interest" description="Disordered" evidence="11">
    <location>
        <begin position="1"/>
        <end position="85"/>
    </location>
</feature>
<dbReference type="InterPro" id="IPR036867">
    <property type="entry name" value="R3H_dom_sf"/>
</dbReference>
<evidence type="ECO:0000256" key="6">
    <source>
        <dbReference type="ARBA" id="ARBA00022833"/>
    </source>
</evidence>
<keyword evidence="7" id="KW-0805">Transcription regulation</keyword>
<evidence type="ECO:0000259" key="14">
    <source>
        <dbReference type="PROSITE" id="PS51061"/>
    </source>
</evidence>
<dbReference type="PROSITE" id="PS50089">
    <property type="entry name" value="ZF_RING_2"/>
    <property type="match status" value="1"/>
</dbReference>
<keyword evidence="8" id="KW-0804">Transcription</keyword>
<evidence type="ECO:0000256" key="5">
    <source>
        <dbReference type="ARBA" id="ARBA00022771"/>
    </source>
</evidence>
<evidence type="ECO:0000256" key="9">
    <source>
        <dbReference type="ARBA" id="ARBA00023242"/>
    </source>
</evidence>
<evidence type="ECO:0000256" key="1">
    <source>
        <dbReference type="ARBA" id="ARBA00004123"/>
    </source>
</evidence>
<evidence type="ECO:0000256" key="3">
    <source>
        <dbReference type="ARBA" id="ARBA00022723"/>
    </source>
</evidence>
<dbReference type="InterPro" id="IPR000967">
    <property type="entry name" value="Znf_NFX1"/>
</dbReference>
<dbReference type="GO" id="GO:0000977">
    <property type="term" value="F:RNA polymerase II transcription regulatory region sequence-specific DNA binding"/>
    <property type="evidence" value="ECO:0007669"/>
    <property type="project" value="TreeGrafter"/>
</dbReference>
<dbReference type="GO" id="GO:0000122">
    <property type="term" value="P:negative regulation of transcription by RNA polymerase II"/>
    <property type="evidence" value="ECO:0007669"/>
    <property type="project" value="TreeGrafter"/>
</dbReference>
<keyword evidence="6" id="KW-0862">Zinc</keyword>
<proteinExistence type="inferred from homology"/>
<dbReference type="EMBL" id="BSXN01000096">
    <property type="protein sequence ID" value="GME67081.1"/>
    <property type="molecule type" value="Genomic_DNA"/>
</dbReference>
<dbReference type="PROSITE" id="PS50016">
    <property type="entry name" value="ZF_PHD_2"/>
    <property type="match status" value="1"/>
</dbReference>
<evidence type="ECO:0000256" key="2">
    <source>
        <dbReference type="ARBA" id="ARBA00007269"/>
    </source>
</evidence>
<dbReference type="SMART" id="SM00393">
    <property type="entry name" value="R3H"/>
    <property type="match status" value="1"/>
</dbReference>